<evidence type="ECO:0000256" key="4">
    <source>
        <dbReference type="ARBA" id="ARBA00023203"/>
    </source>
</evidence>
<evidence type="ECO:0000256" key="3">
    <source>
        <dbReference type="ARBA" id="ARBA00022467"/>
    </source>
</evidence>
<dbReference type="FunFam" id="3.30.1140.60:FF:000003">
    <property type="entry name" value="F-actin-capping protein subunit alpha"/>
    <property type="match status" value="1"/>
</dbReference>
<keyword evidence="3 5" id="KW-0117">Actin capping</keyword>
<dbReference type="PANTHER" id="PTHR10653:SF0">
    <property type="entry name" value="F-ACTIN-CAPPING PROTEIN SUBUNIT ALPHA"/>
    <property type="match status" value="1"/>
</dbReference>
<comment type="similarity">
    <text evidence="1 5">Belongs to the F-actin-capping protein alpha subunit family.</text>
</comment>
<keyword evidence="7" id="KW-1185">Reference proteome</keyword>
<accession>A0A8T0WP26</accession>
<sequence>MSDEGGAGEPLSDSQKREIAVWFLSNAPAGEIHYVAKDVRALLGDDAVYEAAAAEAFPEYNKAHLVPLELPDRSGDIIIATYGELDRNNYLDPRTAQVATIDHIKQTCTKLRPAADEELPSAYIEEFSNGSWRSIWTMDFNYELQFVDIKGKIQVDAHYFEEGNVQLDTNINCKDSTIMQGFSLV</sequence>
<evidence type="ECO:0000256" key="5">
    <source>
        <dbReference type="RuleBase" id="RU365077"/>
    </source>
</evidence>
<comment type="function">
    <text evidence="5">F-actin-capping proteins bind in a Ca(2+)-independent manner to the fast growing ends of actin filaments (barbed end) thereby blocking the exchange of subunits at these ends. Unlike other capping proteins (such as gelsolin and severin), these proteins do not sever actin filaments.</text>
</comment>
<dbReference type="PROSITE" id="PS00748">
    <property type="entry name" value="F_ACTIN_CAPPING_A_1"/>
    <property type="match status" value="1"/>
</dbReference>
<dbReference type="InterPro" id="IPR002189">
    <property type="entry name" value="CapZ_alpha"/>
</dbReference>
<dbReference type="InterPro" id="IPR042489">
    <property type="entry name" value="CapZ_alpha_1"/>
</dbReference>
<dbReference type="PANTHER" id="PTHR10653">
    <property type="entry name" value="F-ACTIN-CAPPING PROTEIN SUBUNIT ALPHA"/>
    <property type="match status" value="1"/>
</dbReference>
<dbReference type="GO" id="GO:0030036">
    <property type="term" value="P:actin cytoskeleton organization"/>
    <property type="evidence" value="ECO:0007669"/>
    <property type="project" value="TreeGrafter"/>
</dbReference>
<evidence type="ECO:0000256" key="1">
    <source>
        <dbReference type="ARBA" id="ARBA00010479"/>
    </source>
</evidence>
<dbReference type="EMBL" id="CM029039">
    <property type="protein sequence ID" value="KAG2647476.1"/>
    <property type="molecule type" value="Genomic_DNA"/>
</dbReference>
<dbReference type="InterPro" id="IPR042276">
    <property type="entry name" value="CapZ_alpha/beta_2"/>
</dbReference>
<evidence type="ECO:0000256" key="2">
    <source>
        <dbReference type="ARBA" id="ARBA00014038"/>
    </source>
</evidence>
<dbReference type="GO" id="GO:0030863">
    <property type="term" value="C:cortical cytoskeleton"/>
    <property type="evidence" value="ECO:0007669"/>
    <property type="project" value="TreeGrafter"/>
</dbReference>
<dbReference type="GO" id="GO:0051015">
    <property type="term" value="F:actin filament binding"/>
    <property type="evidence" value="ECO:0007669"/>
    <property type="project" value="TreeGrafter"/>
</dbReference>
<protein>
    <recommendedName>
        <fullName evidence="2 5">F-actin-capping protein subunit alpha</fullName>
    </recommendedName>
</protein>
<keyword evidence="4 5" id="KW-0009">Actin-binding</keyword>
<comment type="caution">
    <text evidence="6">The sequence shown here is derived from an EMBL/GenBank/DDBJ whole genome shotgun (WGS) entry which is preliminary data.</text>
</comment>
<name>A0A8T0WP26_PANVG</name>
<reference evidence="6" key="1">
    <citation type="submission" date="2020-05" db="EMBL/GenBank/DDBJ databases">
        <title>WGS assembly of Panicum virgatum.</title>
        <authorList>
            <person name="Lovell J.T."/>
            <person name="Jenkins J."/>
            <person name="Shu S."/>
            <person name="Juenger T.E."/>
            <person name="Schmutz J."/>
        </authorList>
    </citation>
    <scope>NUCLEOTIDE SEQUENCE</scope>
    <source>
        <strain evidence="6">AP13</strain>
    </source>
</reference>
<dbReference type="Proteomes" id="UP000823388">
    <property type="component" value="Chromosome 2K"/>
</dbReference>
<dbReference type="AlphaFoldDB" id="A0A8T0WP26"/>
<dbReference type="SUPFAM" id="SSF90096">
    <property type="entry name" value="Subunits of heterodimeric actin filament capping protein Capz"/>
    <property type="match status" value="1"/>
</dbReference>
<proteinExistence type="inferred from homology"/>
<dbReference type="GO" id="GO:0051016">
    <property type="term" value="P:barbed-end actin filament capping"/>
    <property type="evidence" value="ECO:0007669"/>
    <property type="project" value="UniProtKB-UniRule"/>
</dbReference>
<evidence type="ECO:0000313" key="6">
    <source>
        <dbReference type="EMBL" id="KAG2647476.1"/>
    </source>
</evidence>
<comment type="subunit">
    <text evidence="5">Heterodimer of an alpha and a beta subunit.</text>
</comment>
<dbReference type="Pfam" id="PF01267">
    <property type="entry name" value="F-actin_cap_A"/>
    <property type="match status" value="2"/>
</dbReference>
<dbReference type="InterPro" id="IPR037282">
    <property type="entry name" value="CapZ_alpha/beta"/>
</dbReference>
<gene>
    <name evidence="6" type="ORF">PVAP13_2KG592100</name>
</gene>
<dbReference type="InterPro" id="IPR017865">
    <property type="entry name" value="F-actin_cap_asu_CS"/>
</dbReference>
<dbReference type="Gene3D" id="3.30.1140.60">
    <property type="entry name" value="F-actin capping protein, alpha subunit"/>
    <property type="match status" value="1"/>
</dbReference>
<organism evidence="6 7">
    <name type="scientific">Panicum virgatum</name>
    <name type="common">Blackwell switchgrass</name>
    <dbReference type="NCBI Taxonomy" id="38727"/>
    <lineage>
        <taxon>Eukaryota</taxon>
        <taxon>Viridiplantae</taxon>
        <taxon>Streptophyta</taxon>
        <taxon>Embryophyta</taxon>
        <taxon>Tracheophyta</taxon>
        <taxon>Spermatophyta</taxon>
        <taxon>Magnoliopsida</taxon>
        <taxon>Liliopsida</taxon>
        <taxon>Poales</taxon>
        <taxon>Poaceae</taxon>
        <taxon>PACMAD clade</taxon>
        <taxon>Panicoideae</taxon>
        <taxon>Panicodae</taxon>
        <taxon>Paniceae</taxon>
        <taxon>Panicinae</taxon>
        <taxon>Panicum</taxon>
        <taxon>Panicum sect. Hiantes</taxon>
    </lineage>
</organism>
<dbReference type="GO" id="GO:0008290">
    <property type="term" value="C:F-actin capping protein complex"/>
    <property type="evidence" value="ECO:0007669"/>
    <property type="project" value="UniProtKB-UniRule"/>
</dbReference>
<dbReference type="Gene3D" id="3.90.1150.210">
    <property type="entry name" value="F-actin capping protein, beta subunit"/>
    <property type="match status" value="1"/>
</dbReference>
<evidence type="ECO:0000313" key="7">
    <source>
        <dbReference type="Proteomes" id="UP000823388"/>
    </source>
</evidence>